<sequence length="68" mass="7713">MHSGIRYVTPADRQVGKDAVLLSNRNKVYQLARERNPLRWSGDTRNWRPIGSVALNPQRAEPETKVAA</sequence>
<feature type="region of interest" description="Disordered" evidence="1">
    <location>
        <begin position="41"/>
        <end position="68"/>
    </location>
</feature>
<evidence type="ECO:0000313" key="2">
    <source>
        <dbReference type="EMBL" id="AFT64161.1"/>
    </source>
</evidence>
<dbReference type="AlphaFoldDB" id="M4HXH5"/>
<organism evidence="2">
    <name type="scientific">gamma proteobacterium D250</name>
    <dbReference type="NCBI Taxonomy" id="649546"/>
    <lineage>
        <taxon>Bacteria</taxon>
        <taxon>Pseudomonadati</taxon>
        <taxon>Pseudomonadota</taxon>
        <taxon>Gammaproteobacteria</taxon>
    </lineage>
</organism>
<protein>
    <submittedName>
        <fullName evidence="2">Integrase catalytic subunit</fullName>
    </submittedName>
</protein>
<dbReference type="EMBL" id="JX523957">
    <property type="protein sequence ID" value="AFT64161.1"/>
    <property type="molecule type" value="Genomic_DNA"/>
</dbReference>
<name>M4HXH5_9GAMM</name>
<evidence type="ECO:0000256" key="1">
    <source>
        <dbReference type="SAM" id="MobiDB-lite"/>
    </source>
</evidence>
<accession>M4HXH5</accession>
<reference evidence="2" key="1">
    <citation type="journal article" date="2013" name="Mar. Drugs">
        <title>Assessing the effectiveness of functional genetic screens for the identification of bioactive metabolites.</title>
        <authorList>
            <person name="Penesyan A."/>
            <person name="Ballestriero F."/>
            <person name="Daim M."/>
            <person name="Kjelleberg S."/>
            <person name="Thomas T."/>
            <person name="Egan S."/>
        </authorList>
    </citation>
    <scope>NUCLEOTIDE SEQUENCE</scope>
    <source>
        <strain evidence="2">D250</strain>
    </source>
</reference>
<dbReference type="EMBL" id="JX523954">
    <property type="protein sequence ID" value="AFT64080.1"/>
    <property type="molecule type" value="Genomic_DNA"/>
</dbReference>
<proteinExistence type="predicted"/>